<gene>
    <name evidence="2" type="ORF">DSM02_841</name>
</gene>
<keyword evidence="1" id="KW-1133">Transmembrane helix</keyword>
<feature type="transmembrane region" description="Helical" evidence="1">
    <location>
        <begin position="53"/>
        <end position="72"/>
    </location>
</feature>
<sequence>MISDDNKRAIRNRSIERIGGFLIRCLILILTFALSYLFDITYNEDTSLFIDKVIDVCSIFFGVFVGSIYLFKKLKESYKDFIRFSKSLLIQNLLLIFLSFFIIIYNDKFPSDIVICEDWILKPKVILFSGYVSFFTLSLWNIVRFIIMISQMLESNKE</sequence>
<proteinExistence type="predicted"/>
<dbReference type="AlphaFoldDB" id="A0A4Q0PFL5"/>
<keyword evidence="1" id="KW-0472">Membrane</keyword>
<keyword evidence="3" id="KW-1185">Reference proteome</keyword>
<name>A0A4Q0PFL5_9FLAO</name>
<protein>
    <submittedName>
        <fullName evidence="2">Uncharacterized protein</fullName>
    </submittedName>
</protein>
<organism evidence="2 3">
    <name type="scientific">Leeuwenhoekiella polynyae</name>
    <dbReference type="NCBI Taxonomy" id="1550906"/>
    <lineage>
        <taxon>Bacteria</taxon>
        <taxon>Pseudomonadati</taxon>
        <taxon>Bacteroidota</taxon>
        <taxon>Flavobacteriia</taxon>
        <taxon>Flavobacteriales</taxon>
        <taxon>Flavobacteriaceae</taxon>
        <taxon>Leeuwenhoekiella</taxon>
    </lineage>
</organism>
<accession>A0A4Q0PFL5</accession>
<dbReference type="Proteomes" id="UP000289859">
    <property type="component" value="Unassembled WGS sequence"/>
</dbReference>
<feature type="transmembrane region" description="Helical" evidence="1">
    <location>
        <begin position="84"/>
        <end position="105"/>
    </location>
</feature>
<evidence type="ECO:0000313" key="2">
    <source>
        <dbReference type="EMBL" id="RXG25674.1"/>
    </source>
</evidence>
<feature type="transmembrane region" description="Helical" evidence="1">
    <location>
        <begin position="21"/>
        <end position="38"/>
    </location>
</feature>
<dbReference type="EMBL" id="QOVK01000002">
    <property type="protein sequence ID" value="RXG25674.1"/>
    <property type="molecule type" value="Genomic_DNA"/>
</dbReference>
<keyword evidence="1" id="KW-0812">Transmembrane</keyword>
<evidence type="ECO:0000256" key="1">
    <source>
        <dbReference type="SAM" id="Phobius"/>
    </source>
</evidence>
<reference evidence="2 3" key="1">
    <citation type="submission" date="2018-07" db="EMBL/GenBank/DDBJ databases">
        <title>Leeuwenhoekiella genomics.</title>
        <authorList>
            <person name="Tahon G."/>
            <person name="Willems A."/>
        </authorList>
    </citation>
    <scope>NUCLEOTIDE SEQUENCE [LARGE SCALE GENOMIC DNA]</scope>
    <source>
        <strain evidence="2 3">LMG 29608</strain>
    </source>
</reference>
<evidence type="ECO:0000313" key="3">
    <source>
        <dbReference type="Proteomes" id="UP000289859"/>
    </source>
</evidence>
<feature type="transmembrane region" description="Helical" evidence="1">
    <location>
        <begin position="125"/>
        <end position="147"/>
    </location>
</feature>
<comment type="caution">
    <text evidence="2">The sequence shown here is derived from an EMBL/GenBank/DDBJ whole genome shotgun (WGS) entry which is preliminary data.</text>
</comment>